<dbReference type="AlphaFoldDB" id="A0A2S9XCI0"/>
<evidence type="ECO:0000256" key="1">
    <source>
        <dbReference type="SAM" id="Phobius"/>
    </source>
</evidence>
<reference evidence="2 3" key="1">
    <citation type="submission" date="2018-03" db="EMBL/GenBank/DDBJ databases">
        <title>Draft Genome Sequences of the Obligatory Marine Myxobacteria Enhygromyxa salina SWB005.</title>
        <authorList>
            <person name="Poehlein A."/>
            <person name="Moghaddam J.A."/>
            <person name="Harms H."/>
            <person name="Alanjari M."/>
            <person name="Koenig G.M."/>
            <person name="Daniel R."/>
            <person name="Schaeberle T.F."/>
        </authorList>
    </citation>
    <scope>NUCLEOTIDE SEQUENCE [LARGE SCALE GENOMIC DNA]</scope>
    <source>
        <strain evidence="2 3">SWB005</strain>
    </source>
</reference>
<evidence type="ECO:0000313" key="3">
    <source>
        <dbReference type="Proteomes" id="UP000237968"/>
    </source>
</evidence>
<accession>A0A2S9XCI0</accession>
<gene>
    <name evidence="2" type="ORF">ENSA5_63670</name>
</gene>
<keyword evidence="3" id="KW-1185">Reference proteome</keyword>
<dbReference type="Proteomes" id="UP000237968">
    <property type="component" value="Unassembled WGS sequence"/>
</dbReference>
<sequence length="398" mass="41778">MLAGPVPPPAIAVQWRSGAEGDEPDASLRASVRELIAGRDGRAPESVMDRALDRARVAVSRELPADLRERQRSLRAGLDEADGAYRGGRFDDARAELAEVLDRLHETPELPGAAASAREAHLLAAKIAWALGEVELAEAALADALRVDPEAQLSVREAAPELVERHQAIQSALLAGRDRDWIEPQLSLPDGATGLSVEIDGVPGSRPLPPGPHFMVVRRDGHEPVAAWRGADQPWTPSLGAERVPNDPNAATATDAIDAIDAICEVLALDLLVVAERRGARVGLQAHRCGAGFGPLWIGPRDQLGEGIAVALDGPFESASASLPGPWPVVLVEPPAGPVDDEVGPVERPWYRRGWVWGTSAGVAAAVVGGVVAGVLVGGRDRAPASLDIDANDFIGGL</sequence>
<evidence type="ECO:0008006" key="4">
    <source>
        <dbReference type="Google" id="ProtNLM"/>
    </source>
</evidence>
<protein>
    <recommendedName>
        <fullName evidence="4">Tetratricopeptide repeat protein</fullName>
    </recommendedName>
</protein>
<feature type="transmembrane region" description="Helical" evidence="1">
    <location>
        <begin position="355"/>
        <end position="377"/>
    </location>
</feature>
<keyword evidence="1" id="KW-1133">Transmembrane helix</keyword>
<organism evidence="2 3">
    <name type="scientific">Enhygromyxa salina</name>
    <dbReference type="NCBI Taxonomy" id="215803"/>
    <lineage>
        <taxon>Bacteria</taxon>
        <taxon>Pseudomonadati</taxon>
        <taxon>Myxococcota</taxon>
        <taxon>Polyangia</taxon>
        <taxon>Nannocystales</taxon>
        <taxon>Nannocystaceae</taxon>
        <taxon>Enhygromyxa</taxon>
    </lineage>
</organism>
<keyword evidence="1" id="KW-0472">Membrane</keyword>
<dbReference type="EMBL" id="PVNK01000278">
    <property type="protein sequence ID" value="PRP90564.1"/>
    <property type="molecule type" value="Genomic_DNA"/>
</dbReference>
<comment type="caution">
    <text evidence="2">The sequence shown here is derived from an EMBL/GenBank/DDBJ whole genome shotgun (WGS) entry which is preliminary data.</text>
</comment>
<name>A0A2S9XCI0_9BACT</name>
<proteinExistence type="predicted"/>
<keyword evidence="1" id="KW-0812">Transmembrane</keyword>
<evidence type="ECO:0000313" key="2">
    <source>
        <dbReference type="EMBL" id="PRP90564.1"/>
    </source>
</evidence>